<dbReference type="Pfam" id="PF03731">
    <property type="entry name" value="Ku_N"/>
    <property type="match status" value="1"/>
</dbReference>
<keyword evidence="3" id="KW-0547">Nucleotide-binding</keyword>
<dbReference type="Gene3D" id="3.40.50.410">
    <property type="entry name" value="von Willebrand factor, type A domain"/>
    <property type="match status" value="1"/>
</dbReference>
<evidence type="ECO:0000256" key="9">
    <source>
        <dbReference type="ARBA" id="ARBA00023172"/>
    </source>
</evidence>
<evidence type="ECO:0000256" key="8">
    <source>
        <dbReference type="ARBA" id="ARBA00023125"/>
    </source>
</evidence>
<gene>
    <name evidence="13" type="ORF">HICCMSTLAB_LOCUS7735</name>
</gene>
<evidence type="ECO:0000256" key="1">
    <source>
        <dbReference type="ARBA" id="ARBA00004123"/>
    </source>
</evidence>
<keyword evidence="9" id="KW-0233">DNA recombination</keyword>
<dbReference type="InterPro" id="IPR036465">
    <property type="entry name" value="vWFA_dom_sf"/>
</dbReference>
<keyword evidence="4" id="KW-0227">DNA damage</keyword>
<keyword evidence="11" id="KW-0539">Nucleus</keyword>
<evidence type="ECO:0000313" key="13">
    <source>
        <dbReference type="EMBL" id="CAG5095491.1"/>
    </source>
</evidence>
<dbReference type="GO" id="GO:0003684">
    <property type="term" value="F:damaged DNA binding"/>
    <property type="evidence" value="ECO:0007669"/>
    <property type="project" value="InterPro"/>
</dbReference>
<proteinExistence type="inferred from homology"/>
<dbReference type="Pfam" id="PF02735">
    <property type="entry name" value="Ku"/>
    <property type="match status" value="1"/>
</dbReference>
<dbReference type="GO" id="GO:0043564">
    <property type="term" value="C:Ku70:Ku80 complex"/>
    <property type="evidence" value="ECO:0007669"/>
    <property type="project" value="InterPro"/>
</dbReference>
<keyword evidence="10" id="KW-0234">DNA repair</keyword>
<name>A0A8J2HFQ4_COTCN</name>
<dbReference type="AlphaFoldDB" id="A0A8J2HFQ4"/>
<dbReference type="OrthoDB" id="3249161at2759"/>
<comment type="caution">
    <text evidence="13">The sequence shown here is derived from an EMBL/GenBank/DDBJ whole genome shotgun (WGS) entry which is preliminary data.</text>
</comment>
<dbReference type="InterPro" id="IPR006165">
    <property type="entry name" value="Ku70"/>
</dbReference>
<keyword evidence="5" id="KW-0378">Hydrolase</keyword>
<evidence type="ECO:0000256" key="11">
    <source>
        <dbReference type="ARBA" id="ARBA00023242"/>
    </source>
</evidence>
<dbReference type="GO" id="GO:0006310">
    <property type="term" value="P:DNA recombination"/>
    <property type="evidence" value="ECO:0007669"/>
    <property type="project" value="UniProtKB-KW"/>
</dbReference>
<feature type="domain" description="SAP" evidence="12">
    <location>
        <begin position="562"/>
        <end position="596"/>
    </location>
</feature>
<organism evidence="13 14">
    <name type="scientific">Cotesia congregata</name>
    <name type="common">Parasitoid wasp</name>
    <name type="synonym">Apanteles congregatus</name>
    <dbReference type="NCBI Taxonomy" id="51543"/>
    <lineage>
        <taxon>Eukaryota</taxon>
        <taxon>Metazoa</taxon>
        <taxon>Ecdysozoa</taxon>
        <taxon>Arthropoda</taxon>
        <taxon>Hexapoda</taxon>
        <taxon>Insecta</taxon>
        <taxon>Pterygota</taxon>
        <taxon>Neoptera</taxon>
        <taxon>Endopterygota</taxon>
        <taxon>Hymenoptera</taxon>
        <taxon>Apocrita</taxon>
        <taxon>Ichneumonoidea</taxon>
        <taxon>Braconidae</taxon>
        <taxon>Microgastrinae</taxon>
        <taxon>Cotesia</taxon>
    </lineage>
</organism>
<dbReference type="Gene3D" id="1.10.720.30">
    <property type="entry name" value="SAP domain"/>
    <property type="match status" value="1"/>
</dbReference>
<dbReference type="InterPro" id="IPR027388">
    <property type="entry name" value="Ku70_bridge/pillars_dom_sf"/>
</dbReference>
<dbReference type="Proteomes" id="UP000786811">
    <property type="component" value="Unassembled WGS sequence"/>
</dbReference>
<evidence type="ECO:0000256" key="7">
    <source>
        <dbReference type="ARBA" id="ARBA00022840"/>
    </source>
</evidence>
<comment type="subcellular location">
    <subcellularLocation>
        <location evidence="1">Nucleus</location>
    </subcellularLocation>
</comment>
<dbReference type="Gene3D" id="1.10.1600.10">
    <property type="match status" value="1"/>
</dbReference>
<keyword evidence="7" id="KW-0067">ATP-binding</keyword>
<evidence type="ECO:0000256" key="2">
    <source>
        <dbReference type="ARBA" id="ARBA00005240"/>
    </source>
</evidence>
<dbReference type="InterPro" id="IPR006164">
    <property type="entry name" value="DNA_bd_Ku70/Ku80"/>
</dbReference>
<dbReference type="GO" id="GO:0042162">
    <property type="term" value="F:telomeric DNA binding"/>
    <property type="evidence" value="ECO:0007669"/>
    <property type="project" value="InterPro"/>
</dbReference>
<comment type="similarity">
    <text evidence="2">Belongs to the ku70 family.</text>
</comment>
<evidence type="ECO:0000259" key="12">
    <source>
        <dbReference type="PROSITE" id="PS50800"/>
    </source>
</evidence>
<reference evidence="13" key="1">
    <citation type="submission" date="2021-04" db="EMBL/GenBank/DDBJ databases">
        <authorList>
            <person name="Chebbi M.A.C M."/>
        </authorList>
    </citation>
    <scope>NUCLEOTIDE SEQUENCE</scope>
</reference>
<dbReference type="GO" id="GO:0016787">
    <property type="term" value="F:hydrolase activity"/>
    <property type="evidence" value="ECO:0007669"/>
    <property type="project" value="UniProtKB-KW"/>
</dbReference>
<dbReference type="Gene3D" id="4.10.970.10">
    <property type="entry name" value="Ku70, bridge and pillars"/>
    <property type="match status" value="1"/>
</dbReference>
<dbReference type="SUPFAM" id="SSF68906">
    <property type="entry name" value="SAP domain"/>
    <property type="match status" value="1"/>
</dbReference>
<accession>A0A8J2HFQ4</accession>
<dbReference type="SUPFAM" id="SSF100939">
    <property type="entry name" value="SPOC domain-like"/>
    <property type="match status" value="1"/>
</dbReference>
<evidence type="ECO:0000256" key="3">
    <source>
        <dbReference type="ARBA" id="ARBA00022741"/>
    </source>
</evidence>
<dbReference type="PIRSF" id="PIRSF003033">
    <property type="entry name" value="Ku70"/>
    <property type="match status" value="1"/>
</dbReference>
<evidence type="ECO:0000256" key="4">
    <source>
        <dbReference type="ARBA" id="ARBA00022763"/>
    </source>
</evidence>
<keyword evidence="8" id="KW-0238">DNA-binding</keyword>
<dbReference type="EMBL" id="CAJNRD030001121">
    <property type="protein sequence ID" value="CAG5095491.1"/>
    <property type="molecule type" value="Genomic_DNA"/>
</dbReference>
<dbReference type="PANTHER" id="PTHR12604:SF2">
    <property type="entry name" value="X-RAY REPAIR CROSS-COMPLEMENTING PROTEIN 6"/>
    <property type="match status" value="1"/>
</dbReference>
<evidence type="ECO:0000256" key="10">
    <source>
        <dbReference type="ARBA" id="ARBA00023204"/>
    </source>
</evidence>
<dbReference type="SMART" id="SM00559">
    <property type="entry name" value="Ku78"/>
    <property type="match status" value="1"/>
</dbReference>
<dbReference type="GO" id="GO:0003690">
    <property type="term" value="F:double-stranded DNA binding"/>
    <property type="evidence" value="ECO:0007669"/>
    <property type="project" value="TreeGrafter"/>
</dbReference>
<sequence>MTAPSQTKSQLKLPEPHHYGNEPIEFGFRVGNLFILDITPKMFTKNEFDVTYFHQCLDTYLNVLKKKLSANSEDWMGLILCNVKKDLLADEYPPDDENDPEPKNVLTLQKFQPVEREMFMDIAKIRNGDIDRFKQLCTDDYSISEAFLHATRTYNRVKKIMASRKVYFLTCEDDPEPSDPQELTSIRINAKNFKDLAIRLHVIGLGDQWKYDLFFKEIEEISENLAARQFRRVDLNELEDNITHKSFVAANLHLRIQSLKIKVTIQAFSRPPRPMTKITASKATNEPLDKYTWWTFDDMFDDEDNNGEEVRFAQNPYDIKRAQNYGGRKILFTPEEVRGLRHVHEQGIDLLGFKPMPERGPMEQISNPYFLGCNSQASKGQIEFFAVLLSKMVEKKLMAVCCITTRKLAPPRLAYLIPYVEYGGFYLFRIPFKHEARDIDELTEKYFFDEENPAPINEEKLGLMKNLVKKLSVKYDVTMFQNPKSQRQQIVLENLALDLPPQELPADTTVPSVEDITDRLSQGNLYDRLQNVICPNVQIVPPAKVIRADDEYVKEVLEAGDFARLTNDKLKAVLRALNLSIQGKKQDFVNRLQEYKATNL</sequence>
<dbReference type="InterPro" id="IPR016194">
    <property type="entry name" value="SPOC-like_C_dom_sf"/>
</dbReference>
<dbReference type="GO" id="GO:0000723">
    <property type="term" value="P:telomere maintenance"/>
    <property type="evidence" value="ECO:0007669"/>
    <property type="project" value="InterPro"/>
</dbReference>
<dbReference type="InterPro" id="IPR036361">
    <property type="entry name" value="SAP_dom_sf"/>
</dbReference>
<protein>
    <submittedName>
        <fullName evidence="13">Similar to XRCC6: X-ray repair cross-complementing protein 5 (Gallus gallus)</fullName>
    </submittedName>
</protein>
<keyword evidence="14" id="KW-1185">Reference proteome</keyword>
<dbReference type="GO" id="GO:0004386">
    <property type="term" value="F:helicase activity"/>
    <property type="evidence" value="ECO:0007669"/>
    <property type="project" value="UniProtKB-KW"/>
</dbReference>
<evidence type="ECO:0000256" key="5">
    <source>
        <dbReference type="ARBA" id="ARBA00022801"/>
    </source>
</evidence>
<dbReference type="PROSITE" id="PS50800">
    <property type="entry name" value="SAP"/>
    <property type="match status" value="1"/>
</dbReference>
<dbReference type="SUPFAM" id="SSF53300">
    <property type="entry name" value="vWA-like"/>
    <property type="match status" value="1"/>
</dbReference>
<dbReference type="InterPro" id="IPR003034">
    <property type="entry name" value="SAP_dom"/>
</dbReference>
<dbReference type="Pfam" id="PF02037">
    <property type="entry name" value="SAP"/>
    <property type="match status" value="1"/>
</dbReference>
<dbReference type="SMART" id="SM00513">
    <property type="entry name" value="SAP"/>
    <property type="match status" value="1"/>
</dbReference>
<evidence type="ECO:0000313" key="14">
    <source>
        <dbReference type="Proteomes" id="UP000786811"/>
    </source>
</evidence>
<dbReference type="GO" id="GO:0006303">
    <property type="term" value="P:double-strand break repair via nonhomologous end joining"/>
    <property type="evidence" value="ECO:0007669"/>
    <property type="project" value="InterPro"/>
</dbReference>
<dbReference type="GO" id="GO:0005524">
    <property type="term" value="F:ATP binding"/>
    <property type="evidence" value="ECO:0007669"/>
    <property type="project" value="UniProtKB-KW"/>
</dbReference>
<evidence type="ECO:0000256" key="6">
    <source>
        <dbReference type="ARBA" id="ARBA00022806"/>
    </source>
</evidence>
<dbReference type="InterPro" id="IPR005161">
    <property type="entry name" value="Ku_N"/>
</dbReference>
<keyword evidence="6" id="KW-0347">Helicase</keyword>
<dbReference type="PANTHER" id="PTHR12604">
    <property type="entry name" value="KU AUTOANTIGEN DNA HELICASE"/>
    <property type="match status" value="1"/>
</dbReference>
<dbReference type="Gene3D" id="2.40.290.10">
    <property type="match status" value="1"/>
</dbReference>